<dbReference type="PRINTS" id="PR00455">
    <property type="entry name" value="HTHTETR"/>
</dbReference>
<dbReference type="GO" id="GO:0003700">
    <property type="term" value="F:DNA-binding transcription factor activity"/>
    <property type="evidence" value="ECO:0007669"/>
    <property type="project" value="TreeGrafter"/>
</dbReference>
<evidence type="ECO:0000313" key="8">
    <source>
        <dbReference type="Proteomes" id="UP000189935"/>
    </source>
</evidence>
<dbReference type="EMBL" id="LT670844">
    <property type="protein sequence ID" value="SHL11315.1"/>
    <property type="molecule type" value="Genomic_DNA"/>
</dbReference>
<dbReference type="AlphaFoldDB" id="A0A1M6XZS3"/>
<dbReference type="InterPro" id="IPR050109">
    <property type="entry name" value="HTH-type_TetR-like_transc_reg"/>
</dbReference>
<name>A0A1M6XZS3_9BRAD</name>
<dbReference type="SUPFAM" id="SSF48498">
    <property type="entry name" value="Tetracyclin repressor-like, C-terminal domain"/>
    <property type="match status" value="1"/>
</dbReference>
<evidence type="ECO:0000256" key="3">
    <source>
        <dbReference type="ARBA" id="ARBA00023163"/>
    </source>
</evidence>
<dbReference type="Pfam" id="PF00440">
    <property type="entry name" value="TetR_N"/>
    <property type="match status" value="1"/>
</dbReference>
<dbReference type="RefSeq" id="WP_079542435.1">
    <property type="nucleotide sequence ID" value="NZ_LT670844.1"/>
</dbReference>
<dbReference type="InterPro" id="IPR036271">
    <property type="entry name" value="Tet_transcr_reg_TetR-rel_C_sf"/>
</dbReference>
<dbReference type="InterPro" id="IPR049445">
    <property type="entry name" value="TetR_SbtR-like_C"/>
</dbReference>
<keyword evidence="3" id="KW-0804">Transcription</keyword>
<feature type="compositionally biased region" description="Basic residues" evidence="5">
    <location>
        <begin position="208"/>
        <end position="222"/>
    </location>
</feature>
<proteinExistence type="predicted"/>
<evidence type="ECO:0000256" key="5">
    <source>
        <dbReference type="SAM" id="MobiDB-lite"/>
    </source>
</evidence>
<reference evidence="7 8" key="1">
    <citation type="submission" date="2016-11" db="EMBL/GenBank/DDBJ databases">
        <authorList>
            <person name="Jaros S."/>
            <person name="Januszkiewicz K."/>
            <person name="Wedrychowicz H."/>
        </authorList>
    </citation>
    <scope>NUCLEOTIDE SEQUENCE [LARGE SCALE GENOMIC DNA]</scope>
    <source>
        <strain evidence="7 8">GAS499</strain>
    </source>
</reference>
<feature type="domain" description="HTH tetR-type" evidence="6">
    <location>
        <begin position="17"/>
        <end position="76"/>
    </location>
</feature>
<dbReference type="PANTHER" id="PTHR30055">
    <property type="entry name" value="HTH-TYPE TRANSCRIPTIONAL REGULATOR RUTR"/>
    <property type="match status" value="1"/>
</dbReference>
<keyword evidence="2 4" id="KW-0238">DNA-binding</keyword>
<feature type="region of interest" description="Disordered" evidence="5">
    <location>
        <begin position="196"/>
        <end position="222"/>
    </location>
</feature>
<evidence type="ECO:0000259" key="6">
    <source>
        <dbReference type="PROSITE" id="PS50977"/>
    </source>
</evidence>
<evidence type="ECO:0000313" key="7">
    <source>
        <dbReference type="EMBL" id="SHL11315.1"/>
    </source>
</evidence>
<dbReference type="PROSITE" id="PS50977">
    <property type="entry name" value="HTH_TETR_2"/>
    <property type="match status" value="1"/>
</dbReference>
<dbReference type="InterPro" id="IPR001647">
    <property type="entry name" value="HTH_TetR"/>
</dbReference>
<dbReference type="Proteomes" id="UP000189935">
    <property type="component" value="Chromosome I"/>
</dbReference>
<dbReference type="InterPro" id="IPR009057">
    <property type="entry name" value="Homeodomain-like_sf"/>
</dbReference>
<dbReference type="Pfam" id="PF21597">
    <property type="entry name" value="TetR_C_43"/>
    <property type="match status" value="1"/>
</dbReference>
<feature type="DNA-binding region" description="H-T-H motif" evidence="4">
    <location>
        <begin position="39"/>
        <end position="58"/>
    </location>
</feature>
<dbReference type="Gene3D" id="1.10.357.10">
    <property type="entry name" value="Tetracycline Repressor, domain 2"/>
    <property type="match status" value="1"/>
</dbReference>
<keyword evidence="1" id="KW-0805">Transcription regulation</keyword>
<dbReference type="OrthoDB" id="9795011at2"/>
<evidence type="ECO:0000256" key="2">
    <source>
        <dbReference type="ARBA" id="ARBA00023125"/>
    </source>
</evidence>
<gene>
    <name evidence="7" type="ORF">SAMN05444159_5028</name>
</gene>
<dbReference type="PANTHER" id="PTHR30055:SF234">
    <property type="entry name" value="HTH-TYPE TRANSCRIPTIONAL REGULATOR BETI"/>
    <property type="match status" value="1"/>
</dbReference>
<protein>
    <submittedName>
        <fullName evidence="7">Transcriptional regulator, TetR family</fullName>
    </submittedName>
</protein>
<accession>A0A1M6XZS3</accession>
<sequence>MTDQSAATLRRPRADAVRNRERVLEAAKIVFSAGGPDASLEAVAKRAGVGIGTLYRHFPTREALFEAVYRREVQQLGELAEALKSEPSPVDALRRWLRSNVEFVATKKGMSAALALAMNSQSDLTAYSFERLTKAVGALLDRAVAAGEIRSDVSPEDLLRALVGMCYLHDQPGWQKSVVRLLDVFVDGLRVQGAAKSVSRREDDTERAKKRLRPQASRNSRK</sequence>
<organism evidence="7 8">
    <name type="scientific">Bradyrhizobium lablabi</name>
    <dbReference type="NCBI Taxonomy" id="722472"/>
    <lineage>
        <taxon>Bacteria</taxon>
        <taxon>Pseudomonadati</taxon>
        <taxon>Pseudomonadota</taxon>
        <taxon>Alphaproteobacteria</taxon>
        <taxon>Hyphomicrobiales</taxon>
        <taxon>Nitrobacteraceae</taxon>
        <taxon>Bradyrhizobium</taxon>
    </lineage>
</organism>
<evidence type="ECO:0000256" key="1">
    <source>
        <dbReference type="ARBA" id="ARBA00023015"/>
    </source>
</evidence>
<dbReference type="GO" id="GO:0000976">
    <property type="term" value="F:transcription cis-regulatory region binding"/>
    <property type="evidence" value="ECO:0007669"/>
    <property type="project" value="TreeGrafter"/>
</dbReference>
<dbReference type="SUPFAM" id="SSF46689">
    <property type="entry name" value="Homeodomain-like"/>
    <property type="match status" value="1"/>
</dbReference>
<evidence type="ECO:0000256" key="4">
    <source>
        <dbReference type="PROSITE-ProRule" id="PRU00335"/>
    </source>
</evidence>